<accession>A0A9P5TDR3</accession>
<keyword evidence="5" id="KW-1185">Reference proteome</keyword>
<reference evidence="4" key="2">
    <citation type="journal article" date="2020" name="Nat. Commun.">
        <title>Large-scale genome sequencing of mycorrhizal fungi provides insights into the early evolution of symbiotic traits.</title>
        <authorList>
            <person name="Miyauchi S."/>
            <person name="Kiss E."/>
            <person name="Kuo A."/>
            <person name="Drula E."/>
            <person name="Kohler A."/>
            <person name="Sanchez-Garcia M."/>
            <person name="Morin E."/>
            <person name="Andreopoulos B."/>
            <person name="Barry K.W."/>
            <person name="Bonito G."/>
            <person name="Buee M."/>
            <person name="Carver A."/>
            <person name="Chen C."/>
            <person name="Cichocki N."/>
            <person name="Clum A."/>
            <person name="Culley D."/>
            <person name="Crous P.W."/>
            <person name="Fauchery L."/>
            <person name="Girlanda M."/>
            <person name="Hayes R.D."/>
            <person name="Keri Z."/>
            <person name="LaButti K."/>
            <person name="Lipzen A."/>
            <person name="Lombard V."/>
            <person name="Magnuson J."/>
            <person name="Maillard F."/>
            <person name="Murat C."/>
            <person name="Nolan M."/>
            <person name="Ohm R.A."/>
            <person name="Pangilinan J."/>
            <person name="Pereira M.F."/>
            <person name="Perotto S."/>
            <person name="Peter M."/>
            <person name="Pfister S."/>
            <person name="Riley R."/>
            <person name="Sitrit Y."/>
            <person name="Stielow J.B."/>
            <person name="Szollosi G."/>
            <person name="Zifcakova L."/>
            <person name="Stursova M."/>
            <person name="Spatafora J.W."/>
            <person name="Tedersoo L."/>
            <person name="Vaario L.M."/>
            <person name="Yamada A."/>
            <person name="Yan M."/>
            <person name="Wang P."/>
            <person name="Xu J."/>
            <person name="Bruns T."/>
            <person name="Baldrian P."/>
            <person name="Vilgalys R."/>
            <person name="Dunand C."/>
            <person name="Henrissat B."/>
            <person name="Grigoriev I.V."/>
            <person name="Hibbett D."/>
            <person name="Nagy L.G."/>
            <person name="Martin F.M."/>
        </authorList>
    </citation>
    <scope>NUCLEOTIDE SEQUENCE</scope>
    <source>
        <strain evidence="4">Prilba</strain>
    </source>
</reference>
<feature type="transmembrane region" description="Helical" evidence="3">
    <location>
        <begin position="194"/>
        <end position="218"/>
    </location>
</feature>
<evidence type="ECO:0000256" key="3">
    <source>
        <dbReference type="SAM" id="Phobius"/>
    </source>
</evidence>
<keyword evidence="3" id="KW-0472">Membrane</keyword>
<keyword evidence="1" id="KW-0175">Coiled coil</keyword>
<feature type="transmembrane region" description="Helical" evidence="3">
    <location>
        <begin position="224"/>
        <end position="242"/>
    </location>
</feature>
<keyword evidence="3" id="KW-1133">Transmembrane helix</keyword>
<name>A0A9P5TDR3_9AGAM</name>
<comment type="caution">
    <text evidence="4">The sequence shown here is derived from an EMBL/GenBank/DDBJ whole genome shotgun (WGS) entry which is preliminary data.</text>
</comment>
<dbReference type="EMBL" id="WHVB01000001">
    <property type="protein sequence ID" value="KAF8486994.1"/>
    <property type="molecule type" value="Genomic_DNA"/>
</dbReference>
<feature type="transmembrane region" description="Helical" evidence="3">
    <location>
        <begin position="488"/>
        <end position="510"/>
    </location>
</feature>
<evidence type="ECO:0000313" key="5">
    <source>
        <dbReference type="Proteomes" id="UP000759537"/>
    </source>
</evidence>
<reference evidence="4" key="1">
    <citation type="submission" date="2019-10" db="EMBL/GenBank/DDBJ databases">
        <authorList>
            <consortium name="DOE Joint Genome Institute"/>
            <person name="Kuo A."/>
            <person name="Miyauchi S."/>
            <person name="Kiss E."/>
            <person name="Drula E."/>
            <person name="Kohler A."/>
            <person name="Sanchez-Garcia M."/>
            <person name="Andreopoulos B."/>
            <person name="Barry K.W."/>
            <person name="Bonito G."/>
            <person name="Buee M."/>
            <person name="Carver A."/>
            <person name="Chen C."/>
            <person name="Cichocki N."/>
            <person name="Clum A."/>
            <person name="Culley D."/>
            <person name="Crous P.W."/>
            <person name="Fauchery L."/>
            <person name="Girlanda M."/>
            <person name="Hayes R."/>
            <person name="Keri Z."/>
            <person name="LaButti K."/>
            <person name="Lipzen A."/>
            <person name="Lombard V."/>
            <person name="Magnuson J."/>
            <person name="Maillard F."/>
            <person name="Morin E."/>
            <person name="Murat C."/>
            <person name="Nolan M."/>
            <person name="Ohm R."/>
            <person name="Pangilinan J."/>
            <person name="Pereira M."/>
            <person name="Perotto S."/>
            <person name="Peter M."/>
            <person name="Riley R."/>
            <person name="Sitrit Y."/>
            <person name="Stielow B."/>
            <person name="Szollosi G."/>
            <person name="Zifcakova L."/>
            <person name="Stursova M."/>
            <person name="Spatafora J.W."/>
            <person name="Tedersoo L."/>
            <person name="Vaario L.-M."/>
            <person name="Yamada A."/>
            <person name="Yan M."/>
            <person name="Wang P."/>
            <person name="Xu J."/>
            <person name="Bruns T."/>
            <person name="Baldrian P."/>
            <person name="Vilgalys R."/>
            <person name="Henrissat B."/>
            <person name="Grigoriev I.V."/>
            <person name="Hibbett D."/>
            <person name="Nagy L.G."/>
            <person name="Martin F.M."/>
        </authorList>
    </citation>
    <scope>NUCLEOTIDE SEQUENCE</scope>
    <source>
        <strain evidence="4">Prilba</strain>
    </source>
</reference>
<feature type="compositionally biased region" description="Basic and acidic residues" evidence="2">
    <location>
        <begin position="23"/>
        <end position="35"/>
    </location>
</feature>
<feature type="region of interest" description="Disordered" evidence="2">
    <location>
        <begin position="1"/>
        <end position="80"/>
    </location>
</feature>
<feature type="coiled-coil region" evidence="1">
    <location>
        <begin position="274"/>
        <end position="325"/>
    </location>
</feature>
<keyword evidence="3" id="KW-0812">Transmembrane</keyword>
<sequence>MTTAVAASRNKILKINGHNDTISPRDRIHPVDDPKLSPQISFRCLDDTPPSSSDEGPSDMSDDESDSQEPTGNTTASSLKEQIADDFDVGNEFSKGPPRSSSWADLDLSIIVAVIAPLVNWLTGSDQLKNLFLILFLIVYLHQLVQVPWELYHAARQRQPHPSFRSLNLPEREEEAAIRTQTRLAAAELQRHEFAYLFISIVTPFVGAALLRAILGLVNGVDSISWFSTTLFVLAAGVRPWGHLISRLRERTASLHDTIHYPSPDTQFIAASRLQAVVDRVNSLEQELSTIKRAMAMRAFVEEMHDDLSSALQDTERAMRKQERKSESVRISYDTRFAALEKAISRIERARGERVRGVVPSNNSVASSATDDRAYNRLKFVFNPIFRFLRVLANGLTFNYFDPPPFPASPSVPVASMGARAPLHRTKNASRLETIEEDETEPLATVRLDENSWSTGRAENGIPLMSRQSDLDNAGSCEKDLSRQPRSLVVTVAHVVSLPYRLAVAILVAISPPLERFFG</sequence>
<evidence type="ECO:0000256" key="2">
    <source>
        <dbReference type="SAM" id="MobiDB-lite"/>
    </source>
</evidence>
<dbReference type="OrthoDB" id="10263751at2759"/>
<dbReference type="Proteomes" id="UP000759537">
    <property type="component" value="Unassembled WGS sequence"/>
</dbReference>
<dbReference type="PANTHER" id="PTHR42032">
    <property type="entry name" value="YALI0E30679P"/>
    <property type="match status" value="1"/>
</dbReference>
<feature type="compositionally biased region" description="Polar residues" evidence="2">
    <location>
        <begin position="71"/>
        <end position="80"/>
    </location>
</feature>
<organism evidence="4 5">
    <name type="scientific">Russula ochroleuca</name>
    <dbReference type="NCBI Taxonomy" id="152965"/>
    <lineage>
        <taxon>Eukaryota</taxon>
        <taxon>Fungi</taxon>
        <taxon>Dikarya</taxon>
        <taxon>Basidiomycota</taxon>
        <taxon>Agaricomycotina</taxon>
        <taxon>Agaricomycetes</taxon>
        <taxon>Russulales</taxon>
        <taxon>Russulaceae</taxon>
        <taxon>Russula</taxon>
    </lineage>
</organism>
<dbReference type="AlphaFoldDB" id="A0A9P5TDR3"/>
<proteinExistence type="predicted"/>
<dbReference type="PANTHER" id="PTHR42032:SF1">
    <property type="entry name" value="YALI0E30679P"/>
    <property type="match status" value="1"/>
</dbReference>
<feature type="compositionally biased region" description="Acidic residues" evidence="2">
    <location>
        <begin position="56"/>
        <end position="67"/>
    </location>
</feature>
<evidence type="ECO:0000313" key="4">
    <source>
        <dbReference type="EMBL" id="KAF8486994.1"/>
    </source>
</evidence>
<evidence type="ECO:0000256" key="1">
    <source>
        <dbReference type="SAM" id="Coils"/>
    </source>
</evidence>
<protein>
    <submittedName>
        <fullName evidence="4">Uncharacterized protein</fullName>
    </submittedName>
</protein>
<gene>
    <name evidence="4" type="ORF">DFH94DRAFT_659941</name>
</gene>